<keyword evidence="3" id="KW-1185">Reference proteome</keyword>
<sequence>MSSGSPEPPTTPATAPAEWGPTVPSPVPSPGPRRWLPPVAGVTALAVAAGGGSYLLVSRLNATGAPAPAASPAAPASQGPAGPPDVCAMLDRVDVDRLVPQAKVSDSTNDNRASSPAYVNWSCSWQNMNYSYGEYRRSRQINVKVTQYEGEKTETADTVARRNYGYDLESARYAENHPQKDYYYSPVRKLQGAGDEAHVQYTWSKGKTKYAFGTGFGRVGDVTVKVEYQADQQPKDVPLFSDEGKQSVTEQNALREAELLMRQVSEAVAAWRQGRPYARSAPRPTSSPPPSPTPTPVEIAFPKVCAEVTPVAAPLVPGAALKSERTQSGDRTAVTCRWNNREIPAGGKHRLRSVFVTFTTFVDRVGKPDSWAAKQHYIDRRAEAKEWEGSGFQGLFWYKVTEPKGWGERAFHQYRKNRTPSAHVGVADAVVLSGPTVVEVSFGGSDRPEGTGINDPKSVLMPQQEVVAGLVPVTEAVLDSFRRNGVR</sequence>
<evidence type="ECO:0000313" key="2">
    <source>
        <dbReference type="EMBL" id="GAT67424.1"/>
    </source>
</evidence>
<feature type="compositionally biased region" description="Pro residues" evidence="1">
    <location>
        <begin position="285"/>
        <end position="295"/>
    </location>
</feature>
<dbReference type="RefSeq" id="WP_068897507.1">
    <property type="nucleotide sequence ID" value="NZ_BDCX01000007.1"/>
</dbReference>
<feature type="region of interest" description="Disordered" evidence="1">
    <location>
        <begin position="1"/>
        <end position="35"/>
    </location>
</feature>
<protein>
    <recommendedName>
        <fullName evidence="4">DUF3558 domain-containing protein</fullName>
    </recommendedName>
</protein>
<feature type="compositionally biased region" description="Low complexity" evidence="1">
    <location>
        <begin position="275"/>
        <end position="284"/>
    </location>
</feature>
<dbReference type="AlphaFoldDB" id="A0A161LHZ9"/>
<comment type="caution">
    <text evidence="2">The sequence shown here is derived from an EMBL/GenBank/DDBJ whole genome shotgun (WGS) entry which is preliminary data.</text>
</comment>
<dbReference type="STRING" id="161355.PS9374_03078"/>
<feature type="compositionally biased region" description="Low complexity" evidence="1">
    <location>
        <begin position="12"/>
        <end position="22"/>
    </location>
</feature>
<organism evidence="2 3">
    <name type="scientific">Planomonospora sphaerica</name>
    <dbReference type="NCBI Taxonomy" id="161355"/>
    <lineage>
        <taxon>Bacteria</taxon>
        <taxon>Bacillati</taxon>
        <taxon>Actinomycetota</taxon>
        <taxon>Actinomycetes</taxon>
        <taxon>Streptosporangiales</taxon>
        <taxon>Streptosporangiaceae</taxon>
        <taxon>Planomonospora</taxon>
    </lineage>
</organism>
<feature type="region of interest" description="Disordered" evidence="1">
    <location>
        <begin position="65"/>
        <end position="86"/>
    </location>
</feature>
<gene>
    <name evidence="2" type="ORF">PS9374_03078</name>
</gene>
<dbReference type="OrthoDB" id="3514279at2"/>
<feature type="region of interest" description="Disordered" evidence="1">
    <location>
        <begin position="275"/>
        <end position="296"/>
    </location>
</feature>
<dbReference type="Proteomes" id="UP000077701">
    <property type="component" value="Unassembled WGS sequence"/>
</dbReference>
<accession>A0A161LHZ9</accession>
<dbReference type="EMBL" id="BDCX01000007">
    <property type="protein sequence ID" value="GAT67424.1"/>
    <property type="molecule type" value="Genomic_DNA"/>
</dbReference>
<evidence type="ECO:0000256" key="1">
    <source>
        <dbReference type="SAM" id="MobiDB-lite"/>
    </source>
</evidence>
<name>A0A161LHZ9_9ACTN</name>
<reference evidence="3" key="2">
    <citation type="submission" date="2016-04" db="EMBL/GenBank/DDBJ databases">
        <title>Planomonospora sphaerica JCM9374 whole genome shotgun sequence.</title>
        <authorList>
            <person name="Suzuki T."/>
            <person name="Dohra H."/>
            <person name="Kodani S."/>
        </authorList>
    </citation>
    <scope>NUCLEOTIDE SEQUENCE [LARGE SCALE GENOMIC DNA]</scope>
    <source>
        <strain evidence="3">JCM 9374</strain>
    </source>
</reference>
<reference evidence="2 3" key="1">
    <citation type="journal article" date="2016" name="Genome Announc.">
        <title>Draft Genome Sequence of Planomonospora sphaerica JCM9374, a Rare Actinomycete.</title>
        <authorList>
            <person name="Dohra H."/>
            <person name="Suzuki T."/>
            <person name="Inoue Y."/>
            <person name="Kodani S."/>
        </authorList>
    </citation>
    <scope>NUCLEOTIDE SEQUENCE [LARGE SCALE GENOMIC DNA]</scope>
    <source>
        <strain evidence="2 3">JCM 9374</strain>
    </source>
</reference>
<evidence type="ECO:0000313" key="3">
    <source>
        <dbReference type="Proteomes" id="UP000077701"/>
    </source>
</evidence>
<evidence type="ECO:0008006" key="4">
    <source>
        <dbReference type="Google" id="ProtNLM"/>
    </source>
</evidence>
<proteinExistence type="predicted"/>
<feature type="compositionally biased region" description="Low complexity" evidence="1">
    <location>
        <begin position="65"/>
        <end position="80"/>
    </location>
</feature>
<feature type="compositionally biased region" description="Pro residues" evidence="1">
    <location>
        <begin position="1"/>
        <end position="11"/>
    </location>
</feature>